<accession>A0A5B6X339</accession>
<comment type="caution">
    <text evidence="1">The sequence shown here is derived from an EMBL/GenBank/DDBJ whole genome shotgun (WGS) entry which is preliminary data.</text>
</comment>
<gene>
    <name evidence="1" type="ORF">EPI10_031322</name>
</gene>
<evidence type="ECO:0000313" key="2">
    <source>
        <dbReference type="Proteomes" id="UP000325315"/>
    </source>
</evidence>
<keyword evidence="2" id="KW-1185">Reference proteome</keyword>
<keyword evidence="1" id="KW-0418">Kinase</keyword>
<name>A0A5B6X339_9ROSI</name>
<dbReference type="OrthoDB" id="1723102at2759"/>
<dbReference type="EMBL" id="SMMG02000001">
    <property type="protein sequence ID" value="KAA3487502.1"/>
    <property type="molecule type" value="Genomic_DNA"/>
</dbReference>
<dbReference type="GO" id="GO:0016301">
    <property type="term" value="F:kinase activity"/>
    <property type="evidence" value="ECO:0007669"/>
    <property type="project" value="UniProtKB-KW"/>
</dbReference>
<evidence type="ECO:0000313" key="1">
    <source>
        <dbReference type="EMBL" id="KAA3487502.1"/>
    </source>
</evidence>
<dbReference type="Proteomes" id="UP000325315">
    <property type="component" value="Unassembled WGS sequence"/>
</dbReference>
<proteinExistence type="predicted"/>
<keyword evidence="1" id="KW-0808">Transferase</keyword>
<keyword evidence="1" id="KW-0675">Receptor</keyword>
<sequence>MIYGEEPIKILAREVKQLRNKSIALGKVLWQRHGIEEAKWEPEETMRNQYPNLFAVATRSN</sequence>
<organism evidence="1 2">
    <name type="scientific">Gossypium australe</name>
    <dbReference type="NCBI Taxonomy" id="47621"/>
    <lineage>
        <taxon>Eukaryota</taxon>
        <taxon>Viridiplantae</taxon>
        <taxon>Streptophyta</taxon>
        <taxon>Embryophyta</taxon>
        <taxon>Tracheophyta</taxon>
        <taxon>Spermatophyta</taxon>
        <taxon>Magnoliopsida</taxon>
        <taxon>eudicotyledons</taxon>
        <taxon>Gunneridae</taxon>
        <taxon>Pentapetalae</taxon>
        <taxon>rosids</taxon>
        <taxon>malvids</taxon>
        <taxon>Malvales</taxon>
        <taxon>Malvaceae</taxon>
        <taxon>Malvoideae</taxon>
        <taxon>Gossypium</taxon>
    </lineage>
</organism>
<reference evidence="2" key="1">
    <citation type="journal article" date="2019" name="Plant Biotechnol. J.">
        <title>Genome sequencing of the Australian wild diploid species Gossypium australe highlights disease resistance and delayed gland morphogenesis.</title>
        <authorList>
            <person name="Cai Y."/>
            <person name="Cai X."/>
            <person name="Wang Q."/>
            <person name="Wang P."/>
            <person name="Zhang Y."/>
            <person name="Cai C."/>
            <person name="Xu Y."/>
            <person name="Wang K."/>
            <person name="Zhou Z."/>
            <person name="Wang C."/>
            <person name="Geng S."/>
            <person name="Li B."/>
            <person name="Dong Q."/>
            <person name="Hou Y."/>
            <person name="Wang H."/>
            <person name="Ai P."/>
            <person name="Liu Z."/>
            <person name="Yi F."/>
            <person name="Sun M."/>
            <person name="An G."/>
            <person name="Cheng J."/>
            <person name="Zhang Y."/>
            <person name="Shi Q."/>
            <person name="Xie Y."/>
            <person name="Shi X."/>
            <person name="Chang Y."/>
            <person name="Huang F."/>
            <person name="Chen Y."/>
            <person name="Hong S."/>
            <person name="Mi L."/>
            <person name="Sun Q."/>
            <person name="Zhang L."/>
            <person name="Zhou B."/>
            <person name="Peng R."/>
            <person name="Zhang X."/>
            <person name="Liu F."/>
        </authorList>
    </citation>
    <scope>NUCLEOTIDE SEQUENCE [LARGE SCALE GENOMIC DNA]</scope>
    <source>
        <strain evidence="2">cv. PA1801</strain>
    </source>
</reference>
<protein>
    <submittedName>
        <fullName evidence="1">Receptor-like protein kinase</fullName>
    </submittedName>
</protein>
<dbReference type="AlphaFoldDB" id="A0A5B6X339"/>